<dbReference type="AlphaFoldDB" id="A0A1L7XST1"/>
<dbReference type="PANTHER" id="PTHR24305:SF166">
    <property type="entry name" value="CYTOCHROME P450 12A4, MITOCHONDRIAL-RELATED"/>
    <property type="match status" value="1"/>
</dbReference>
<dbReference type="InterPro" id="IPR001128">
    <property type="entry name" value="Cyt_P450"/>
</dbReference>
<name>A0A1L7XST1_9HELO</name>
<organism evidence="8 9">
    <name type="scientific">Phialocephala subalpina</name>
    <dbReference type="NCBI Taxonomy" id="576137"/>
    <lineage>
        <taxon>Eukaryota</taxon>
        <taxon>Fungi</taxon>
        <taxon>Dikarya</taxon>
        <taxon>Ascomycota</taxon>
        <taxon>Pezizomycotina</taxon>
        <taxon>Leotiomycetes</taxon>
        <taxon>Helotiales</taxon>
        <taxon>Mollisiaceae</taxon>
        <taxon>Phialocephala</taxon>
        <taxon>Phialocephala fortinii species complex</taxon>
    </lineage>
</organism>
<dbReference type="GO" id="GO:0020037">
    <property type="term" value="F:heme binding"/>
    <property type="evidence" value="ECO:0007669"/>
    <property type="project" value="InterPro"/>
</dbReference>
<dbReference type="OrthoDB" id="1470350at2759"/>
<feature type="transmembrane region" description="Helical" evidence="7">
    <location>
        <begin position="305"/>
        <end position="325"/>
    </location>
</feature>
<feature type="transmembrane region" description="Helical" evidence="7">
    <location>
        <begin position="219"/>
        <end position="239"/>
    </location>
</feature>
<dbReference type="GO" id="GO:0004497">
    <property type="term" value="F:monooxygenase activity"/>
    <property type="evidence" value="ECO:0007669"/>
    <property type="project" value="UniProtKB-KW"/>
</dbReference>
<evidence type="ECO:0000313" key="8">
    <source>
        <dbReference type="EMBL" id="CZR68102.1"/>
    </source>
</evidence>
<accession>A0A1L7XST1</accession>
<dbReference type="SUPFAM" id="SSF48264">
    <property type="entry name" value="Cytochrome P450"/>
    <property type="match status" value="1"/>
</dbReference>
<evidence type="ECO:0000256" key="4">
    <source>
        <dbReference type="ARBA" id="ARBA00023004"/>
    </source>
</evidence>
<keyword evidence="4 5" id="KW-0408">Iron</keyword>
<keyword evidence="7" id="KW-0472">Membrane</keyword>
<dbReference type="InterPro" id="IPR050121">
    <property type="entry name" value="Cytochrome_P450_monoxygenase"/>
</dbReference>
<evidence type="ECO:0000256" key="7">
    <source>
        <dbReference type="SAM" id="Phobius"/>
    </source>
</evidence>
<keyword evidence="6" id="KW-0503">Monooxygenase</keyword>
<comment type="cofactor">
    <cofactor evidence="1 5">
        <name>heme</name>
        <dbReference type="ChEBI" id="CHEBI:30413"/>
    </cofactor>
</comment>
<feature type="binding site" description="axial binding residue" evidence="5">
    <location>
        <position position="440"/>
    </location>
    <ligand>
        <name>heme</name>
        <dbReference type="ChEBI" id="CHEBI:30413"/>
    </ligand>
    <ligandPart>
        <name>Fe</name>
        <dbReference type="ChEBI" id="CHEBI:18248"/>
    </ligandPart>
</feature>
<dbReference type="Gene3D" id="1.10.630.10">
    <property type="entry name" value="Cytochrome P450"/>
    <property type="match status" value="1"/>
</dbReference>
<keyword evidence="7" id="KW-0812">Transmembrane</keyword>
<evidence type="ECO:0008006" key="10">
    <source>
        <dbReference type="Google" id="ProtNLM"/>
    </source>
</evidence>
<dbReference type="EMBL" id="FJOG01000051">
    <property type="protein sequence ID" value="CZR68102.1"/>
    <property type="molecule type" value="Genomic_DNA"/>
</dbReference>
<evidence type="ECO:0000256" key="2">
    <source>
        <dbReference type="ARBA" id="ARBA00010617"/>
    </source>
</evidence>
<dbReference type="GO" id="GO:0016705">
    <property type="term" value="F:oxidoreductase activity, acting on paired donors, with incorporation or reduction of molecular oxygen"/>
    <property type="evidence" value="ECO:0007669"/>
    <property type="project" value="InterPro"/>
</dbReference>
<sequence length="505" mass="57616">MSHNLSGFVESNWKTTLPLLAIILFSVCIALWRTLYNLLLHPLTKFPGPIAASLSEWWEIYHTIKCDRFNVIQELHEKHGRVVRIGPNQVSISSPEAFHYVFVTKCSSFIKSNFYATIQPGIGPKYAGLFNYTDHKRAVAERRDLQPMFSPASLKQYEARYAGQLEQLVTAMKSAEQVDMFKLFKYLLLDAVGDLSFDRSFDQLKSGEDHQYVIDFNNAFMLIGLQNTFAWLLPFIPYLPFKSLKDAYFGLQRVFAYSQAQVKQYLDQDTSKKRGTLMSGFLDPETGNPKDGYSPWSIALSGHGFIIAGSEASSITLTYMLWLLIKNPEMEKRLRHELATLPQGYSSFNLAKLPYLDAIVRETLRIYPPAPSPMPRVVPQHGFTLEGFEYPPGPYTIHRCSEVFENPEVFNPDRWLGVSPETKERMNKAFIPFSAGQRGCLGRGLAWMHMQMGLVKCLEEFDRFELANGMTDEDMVLIERGALAKPKSTKLWVTCHAKEKPGFHQ</sequence>
<reference evidence="8 9" key="1">
    <citation type="submission" date="2016-03" db="EMBL/GenBank/DDBJ databases">
        <authorList>
            <person name="Ploux O."/>
        </authorList>
    </citation>
    <scope>NUCLEOTIDE SEQUENCE [LARGE SCALE GENOMIC DNA]</scope>
    <source>
        <strain evidence="8 9">UAMH 11012</strain>
    </source>
</reference>
<dbReference type="InterPro" id="IPR002401">
    <property type="entry name" value="Cyt_P450_E_grp-I"/>
</dbReference>
<evidence type="ECO:0000256" key="6">
    <source>
        <dbReference type="RuleBase" id="RU000461"/>
    </source>
</evidence>
<keyword evidence="3 5" id="KW-0479">Metal-binding</keyword>
<evidence type="ECO:0000256" key="5">
    <source>
        <dbReference type="PIRSR" id="PIRSR602401-1"/>
    </source>
</evidence>
<dbReference type="Proteomes" id="UP000184330">
    <property type="component" value="Unassembled WGS sequence"/>
</dbReference>
<dbReference type="Pfam" id="PF00067">
    <property type="entry name" value="p450"/>
    <property type="match status" value="1"/>
</dbReference>
<dbReference type="GO" id="GO:0005506">
    <property type="term" value="F:iron ion binding"/>
    <property type="evidence" value="ECO:0007669"/>
    <property type="project" value="InterPro"/>
</dbReference>
<dbReference type="PRINTS" id="PR00463">
    <property type="entry name" value="EP450I"/>
</dbReference>
<dbReference type="PROSITE" id="PS00086">
    <property type="entry name" value="CYTOCHROME_P450"/>
    <property type="match status" value="1"/>
</dbReference>
<gene>
    <name evidence="8" type="ORF">PAC_18001</name>
</gene>
<evidence type="ECO:0000256" key="1">
    <source>
        <dbReference type="ARBA" id="ARBA00001971"/>
    </source>
</evidence>
<feature type="transmembrane region" description="Helical" evidence="7">
    <location>
        <begin position="16"/>
        <end position="36"/>
    </location>
</feature>
<comment type="similarity">
    <text evidence="2 6">Belongs to the cytochrome P450 family.</text>
</comment>
<dbReference type="STRING" id="576137.A0A1L7XST1"/>
<dbReference type="InterPro" id="IPR036396">
    <property type="entry name" value="Cyt_P450_sf"/>
</dbReference>
<evidence type="ECO:0000256" key="3">
    <source>
        <dbReference type="ARBA" id="ARBA00022723"/>
    </source>
</evidence>
<dbReference type="InterPro" id="IPR017972">
    <property type="entry name" value="Cyt_P450_CS"/>
</dbReference>
<keyword evidence="5 6" id="KW-0349">Heme</keyword>
<dbReference type="PANTHER" id="PTHR24305">
    <property type="entry name" value="CYTOCHROME P450"/>
    <property type="match status" value="1"/>
</dbReference>
<dbReference type="PRINTS" id="PR00385">
    <property type="entry name" value="P450"/>
</dbReference>
<evidence type="ECO:0000313" key="9">
    <source>
        <dbReference type="Proteomes" id="UP000184330"/>
    </source>
</evidence>
<keyword evidence="6" id="KW-0560">Oxidoreductase</keyword>
<protein>
    <recommendedName>
        <fullName evidence="10">Cytochrome P450</fullName>
    </recommendedName>
</protein>
<keyword evidence="9" id="KW-1185">Reference proteome</keyword>
<proteinExistence type="inferred from homology"/>
<keyword evidence="7" id="KW-1133">Transmembrane helix</keyword>